<protein>
    <submittedName>
        <fullName evidence="5">Secreted protein</fullName>
    </submittedName>
</protein>
<name>A0A7E4VRE5_PANRE</name>
<feature type="compositionally biased region" description="Basic residues" evidence="1">
    <location>
        <begin position="212"/>
        <end position="225"/>
    </location>
</feature>
<evidence type="ECO:0000256" key="2">
    <source>
        <dbReference type="SAM" id="Phobius"/>
    </source>
</evidence>
<feature type="chain" id="PRO_5028982357" evidence="3">
    <location>
        <begin position="20"/>
        <end position="225"/>
    </location>
</feature>
<proteinExistence type="predicted"/>
<keyword evidence="2" id="KW-1133">Transmembrane helix</keyword>
<keyword evidence="2" id="KW-0812">Transmembrane</keyword>
<feature type="compositionally biased region" description="Polar residues" evidence="1">
    <location>
        <begin position="165"/>
        <end position="184"/>
    </location>
</feature>
<keyword evidence="2" id="KW-0472">Membrane</keyword>
<dbReference type="AlphaFoldDB" id="A0A7E4VRE5"/>
<reference evidence="4" key="1">
    <citation type="journal article" date="2013" name="Genetics">
        <title>The draft genome and transcriptome of Panagrellus redivivus are shaped by the harsh demands of a free-living lifestyle.</title>
        <authorList>
            <person name="Srinivasan J."/>
            <person name="Dillman A.R."/>
            <person name="Macchietto M.G."/>
            <person name="Heikkinen L."/>
            <person name="Lakso M."/>
            <person name="Fracchia K.M."/>
            <person name="Antoshechkin I."/>
            <person name="Mortazavi A."/>
            <person name="Wong G."/>
            <person name="Sternberg P.W."/>
        </authorList>
    </citation>
    <scope>NUCLEOTIDE SEQUENCE [LARGE SCALE GENOMIC DNA]</scope>
    <source>
        <strain evidence="4">MT8872</strain>
    </source>
</reference>
<dbReference type="Proteomes" id="UP000492821">
    <property type="component" value="Unassembled WGS sequence"/>
</dbReference>
<evidence type="ECO:0000313" key="5">
    <source>
        <dbReference type="WBParaSite" id="Pan_g23223.t1"/>
    </source>
</evidence>
<evidence type="ECO:0000313" key="4">
    <source>
        <dbReference type="Proteomes" id="UP000492821"/>
    </source>
</evidence>
<organism evidence="4 5">
    <name type="scientific">Panagrellus redivivus</name>
    <name type="common">Microworm</name>
    <dbReference type="NCBI Taxonomy" id="6233"/>
    <lineage>
        <taxon>Eukaryota</taxon>
        <taxon>Metazoa</taxon>
        <taxon>Ecdysozoa</taxon>
        <taxon>Nematoda</taxon>
        <taxon>Chromadorea</taxon>
        <taxon>Rhabditida</taxon>
        <taxon>Tylenchina</taxon>
        <taxon>Panagrolaimomorpha</taxon>
        <taxon>Panagrolaimoidea</taxon>
        <taxon>Panagrolaimidae</taxon>
        <taxon>Panagrellus</taxon>
    </lineage>
</organism>
<feature type="signal peptide" evidence="3">
    <location>
        <begin position="1"/>
        <end position="19"/>
    </location>
</feature>
<keyword evidence="3" id="KW-0732">Signal</keyword>
<feature type="compositionally biased region" description="Basic and acidic residues" evidence="1">
    <location>
        <begin position="187"/>
        <end position="196"/>
    </location>
</feature>
<sequence length="225" mass="25619">MRSLFSQFILTIFANFAGDFSTPTSNDLRCSNGVITGVPKHVVKAVTQVDDHVTLHLIDNDALRIKVPEIYLTSPKMVRVLHNDEDLGEVLCSAVHRCDYEQGILTVLFEPRCWPIYYWYLIFLILLSVCMCLAAMAKMIYSDFGTNAITPDTSEASTDDDTSHAETVQMPTENTSSQTQQHVQMSAKKDSCKIRDTVQVPQSSRRNFNWKPPRRRNNKKNKKSR</sequence>
<evidence type="ECO:0000256" key="3">
    <source>
        <dbReference type="SAM" id="SignalP"/>
    </source>
</evidence>
<accession>A0A7E4VRE5</accession>
<feature type="transmembrane region" description="Helical" evidence="2">
    <location>
        <begin position="117"/>
        <end position="137"/>
    </location>
</feature>
<dbReference type="WBParaSite" id="Pan_g23223.t1">
    <property type="protein sequence ID" value="Pan_g23223.t1"/>
    <property type="gene ID" value="Pan_g23223"/>
</dbReference>
<feature type="region of interest" description="Disordered" evidence="1">
    <location>
        <begin position="152"/>
        <end position="225"/>
    </location>
</feature>
<evidence type="ECO:0000256" key="1">
    <source>
        <dbReference type="SAM" id="MobiDB-lite"/>
    </source>
</evidence>
<reference evidence="5" key="2">
    <citation type="submission" date="2020-10" db="UniProtKB">
        <authorList>
            <consortium name="WormBaseParasite"/>
        </authorList>
    </citation>
    <scope>IDENTIFICATION</scope>
</reference>
<keyword evidence="4" id="KW-1185">Reference proteome</keyword>